<dbReference type="Gene3D" id="3.40.50.300">
    <property type="entry name" value="P-loop containing nucleotide triphosphate hydrolases"/>
    <property type="match status" value="1"/>
</dbReference>
<dbReference type="SUPFAM" id="SSF52540">
    <property type="entry name" value="P-loop containing nucleoside triphosphate hydrolases"/>
    <property type="match status" value="1"/>
</dbReference>
<sequence>MNEQCNTAKKPFEKTRLPNIKNLLIVASGKGGVGKSTVAAGLALSLAREGYATGLLDADIHGPSVPTLFHLNNQRPLSMEKEGKTWIEPFDRYGIKVISIGFFIDPSQSLLWRGPMVSNALKQLLNDTDWGELDYLVIDTPPGTGDVHLTLLQSYEITGAVVVTTPQTIALDDVIKAIGMFNNKNVSVPVLGIVENMAWFTPSLHPDEKYYLFGQGGGEKLSQQFQLPLIAQIPMNEQIRQSCDEGSLDNLFQDEQIAHSLSGIVNAVLAYRDA</sequence>
<dbReference type="HOGENOM" id="CLU_024839_0_2_10"/>
<dbReference type="GO" id="GO:0016887">
    <property type="term" value="F:ATP hydrolysis activity"/>
    <property type="evidence" value="ECO:0007669"/>
    <property type="project" value="UniProtKB-UniRule"/>
</dbReference>
<evidence type="ECO:0000256" key="2">
    <source>
        <dbReference type="ARBA" id="ARBA00022741"/>
    </source>
</evidence>
<dbReference type="GO" id="GO:0005524">
    <property type="term" value="F:ATP binding"/>
    <property type="evidence" value="ECO:0007669"/>
    <property type="project" value="UniProtKB-UniRule"/>
</dbReference>
<dbReference type="GO" id="GO:0016226">
    <property type="term" value="P:iron-sulfur cluster assembly"/>
    <property type="evidence" value="ECO:0007669"/>
    <property type="project" value="InterPro"/>
</dbReference>
<keyword evidence="2 6" id="KW-0547">Nucleotide-binding</keyword>
<protein>
    <recommendedName>
        <fullName evidence="6">Iron-sulfur cluster carrier protein</fullName>
    </recommendedName>
</protein>
<keyword evidence="4 6" id="KW-0408">Iron</keyword>
<dbReference type="PANTHER" id="PTHR42961">
    <property type="entry name" value="IRON-SULFUR PROTEIN NUBPL"/>
    <property type="match status" value="1"/>
</dbReference>
<reference evidence="7 8" key="1">
    <citation type="submission" date="2014-08" db="EMBL/GenBank/DDBJ databases">
        <authorList>
            <person name="Wibberg D."/>
        </authorList>
    </citation>
    <scope>NUCLEOTIDE SEQUENCE [LARGE SCALE GENOMIC DNA]</scope>
    <source>
        <strain evidence="8">ING2-E5B</strain>
    </source>
</reference>
<keyword evidence="1 6" id="KW-0479">Metal-binding</keyword>
<keyword evidence="3 6" id="KW-0067">ATP-binding</keyword>
<dbReference type="CDD" id="cd02037">
    <property type="entry name" value="Mrp_NBP35"/>
    <property type="match status" value="1"/>
</dbReference>
<evidence type="ECO:0000256" key="5">
    <source>
        <dbReference type="ARBA" id="ARBA00023014"/>
    </source>
</evidence>
<dbReference type="Pfam" id="PF10609">
    <property type="entry name" value="ParA"/>
    <property type="match status" value="1"/>
</dbReference>
<proteinExistence type="inferred from homology"/>
<dbReference type="STRING" id="1562970.ING2E5B_0591"/>
<organism evidence="7 8">
    <name type="scientific">Fermentimonas caenicola</name>
    <dbReference type="NCBI Taxonomy" id="1562970"/>
    <lineage>
        <taxon>Bacteria</taxon>
        <taxon>Pseudomonadati</taxon>
        <taxon>Bacteroidota</taxon>
        <taxon>Bacteroidia</taxon>
        <taxon>Bacteroidales</taxon>
        <taxon>Dysgonomonadaceae</taxon>
        <taxon>Fermentimonas</taxon>
    </lineage>
</organism>
<evidence type="ECO:0000256" key="6">
    <source>
        <dbReference type="HAMAP-Rule" id="MF_02040"/>
    </source>
</evidence>
<dbReference type="AlphaFoldDB" id="A0A098BYX6"/>
<dbReference type="InterPro" id="IPR027417">
    <property type="entry name" value="P-loop_NTPase"/>
</dbReference>
<dbReference type="InterPro" id="IPR000808">
    <property type="entry name" value="Mrp-like_CS"/>
</dbReference>
<dbReference type="OrthoDB" id="9809679at2"/>
<dbReference type="InterPro" id="IPR033756">
    <property type="entry name" value="YlxH/NBP35"/>
</dbReference>
<dbReference type="PROSITE" id="PS01215">
    <property type="entry name" value="MRP"/>
    <property type="match status" value="1"/>
</dbReference>
<dbReference type="KEGG" id="pbt:ING2E5B_0591"/>
<dbReference type="PANTHER" id="PTHR42961:SF2">
    <property type="entry name" value="IRON-SULFUR PROTEIN NUBPL"/>
    <property type="match status" value="1"/>
</dbReference>
<comment type="subunit">
    <text evidence="6">Homodimer.</text>
</comment>
<dbReference type="HAMAP" id="MF_02040">
    <property type="entry name" value="Mrp_NBP35"/>
    <property type="match status" value="1"/>
</dbReference>
<feature type="binding site" evidence="6">
    <location>
        <begin position="29"/>
        <end position="36"/>
    </location>
    <ligand>
        <name>ATP</name>
        <dbReference type="ChEBI" id="CHEBI:30616"/>
    </ligand>
</feature>
<accession>A0A098BYX6</accession>
<dbReference type="InterPro" id="IPR019591">
    <property type="entry name" value="Mrp/NBP35_ATP-bd"/>
</dbReference>
<dbReference type="GO" id="GO:0046872">
    <property type="term" value="F:metal ion binding"/>
    <property type="evidence" value="ECO:0007669"/>
    <property type="project" value="UniProtKB-KW"/>
</dbReference>
<dbReference type="GO" id="GO:0051539">
    <property type="term" value="F:4 iron, 4 sulfur cluster binding"/>
    <property type="evidence" value="ECO:0007669"/>
    <property type="project" value="TreeGrafter"/>
</dbReference>
<gene>
    <name evidence="7" type="primary">mrp</name>
    <name evidence="7" type="ORF">ING2E5B_0591</name>
</gene>
<dbReference type="PATRIC" id="fig|1562970.3.peg.589"/>
<comment type="similarity">
    <text evidence="6">Belongs to the Mrp/NBP35 ATP-binding proteins family.</text>
</comment>
<dbReference type="EMBL" id="LN515532">
    <property type="protein sequence ID" value="CEA15358.1"/>
    <property type="molecule type" value="Genomic_DNA"/>
</dbReference>
<comment type="function">
    <text evidence="6">Binds and transfers iron-sulfur (Fe-S) clusters to target apoproteins. Can hydrolyze ATP.</text>
</comment>
<evidence type="ECO:0000256" key="1">
    <source>
        <dbReference type="ARBA" id="ARBA00022723"/>
    </source>
</evidence>
<keyword evidence="8" id="KW-1185">Reference proteome</keyword>
<keyword evidence="5 6" id="KW-0411">Iron-sulfur</keyword>
<dbReference type="InterPro" id="IPR044304">
    <property type="entry name" value="NUBPL-like"/>
</dbReference>
<dbReference type="Proteomes" id="UP000032417">
    <property type="component" value="Chromosome 1"/>
</dbReference>
<evidence type="ECO:0000256" key="4">
    <source>
        <dbReference type="ARBA" id="ARBA00023004"/>
    </source>
</evidence>
<evidence type="ECO:0000256" key="3">
    <source>
        <dbReference type="ARBA" id="ARBA00022840"/>
    </source>
</evidence>
<dbReference type="GO" id="GO:0140663">
    <property type="term" value="F:ATP-dependent FeS chaperone activity"/>
    <property type="evidence" value="ECO:0007669"/>
    <property type="project" value="InterPro"/>
</dbReference>
<evidence type="ECO:0000313" key="7">
    <source>
        <dbReference type="EMBL" id="CEA15358.1"/>
    </source>
</evidence>
<keyword evidence="6" id="KW-0378">Hydrolase</keyword>
<dbReference type="FunFam" id="3.40.50.300:FF:001119">
    <property type="entry name" value="Iron-sulfur cluster carrier protein"/>
    <property type="match status" value="1"/>
</dbReference>
<name>A0A098BYX6_9BACT</name>
<evidence type="ECO:0000313" key="8">
    <source>
        <dbReference type="Proteomes" id="UP000032417"/>
    </source>
</evidence>